<dbReference type="InterPro" id="IPR036853">
    <property type="entry name" value="Ribosomal_uL14_sf"/>
</dbReference>
<dbReference type="STRING" id="7240.B4R3I1"/>
<keyword evidence="3" id="KW-0687">Ribonucleoprotein</keyword>
<dbReference type="GO" id="GO:0006412">
    <property type="term" value="P:translation"/>
    <property type="evidence" value="ECO:0007669"/>
    <property type="project" value="InterPro"/>
</dbReference>
<proteinExistence type="inferred from homology"/>
<dbReference type="Proteomes" id="UP000000304">
    <property type="component" value="Chromosome X"/>
</dbReference>
<feature type="region of interest" description="Disordered" evidence="4">
    <location>
        <begin position="1"/>
        <end position="36"/>
    </location>
</feature>
<feature type="region of interest" description="Disordered" evidence="4">
    <location>
        <begin position="529"/>
        <end position="637"/>
    </location>
</feature>
<feature type="compositionally biased region" description="Polar residues" evidence="4">
    <location>
        <begin position="744"/>
        <end position="762"/>
    </location>
</feature>
<name>B4R3I1_DROSI</name>
<dbReference type="GO" id="GO:1990904">
    <property type="term" value="C:ribonucleoprotein complex"/>
    <property type="evidence" value="ECO:0007669"/>
    <property type="project" value="UniProtKB-KW"/>
</dbReference>
<protein>
    <submittedName>
        <fullName evidence="5">GD16369</fullName>
    </submittedName>
</protein>
<organism evidence="5 6">
    <name type="scientific">Drosophila simulans</name>
    <name type="common">Fruit fly</name>
    <dbReference type="NCBI Taxonomy" id="7240"/>
    <lineage>
        <taxon>Eukaryota</taxon>
        <taxon>Metazoa</taxon>
        <taxon>Ecdysozoa</taxon>
        <taxon>Arthropoda</taxon>
        <taxon>Hexapoda</taxon>
        <taxon>Insecta</taxon>
        <taxon>Pterygota</taxon>
        <taxon>Neoptera</taxon>
        <taxon>Endopterygota</taxon>
        <taxon>Diptera</taxon>
        <taxon>Brachycera</taxon>
        <taxon>Muscomorpha</taxon>
        <taxon>Ephydroidea</taxon>
        <taxon>Drosophilidae</taxon>
        <taxon>Drosophila</taxon>
        <taxon>Sophophora</taxon>
    </lineage>
</organism>
<accession>B4R3I1</accession>
<dbReference type="InterPro" id="IPR000218">
    <property type="entry name" value="Ribosomal_uL14"/>
</dbReference>
<gene>
    <name evidence="5" type="primary">Dsim\GD16369</name>
    <name evidence="5" type="ORF">Dsim_GD16369</name>
</gene>
<dbReference type="Gene3D" id="2.40.150.20">
    <property type="entry name" value="Ribosomal protein L14"/>
    <property type="match status" value="1"/>
</dbReference>
<feature type="compositionally biased region" description="Gly residues" evidence="4">
    <location>
        <begin position="212"/>
        <end position="224"/>
    </location>
</feature>
<dbReference type="PhylomeDB" id="B4R3I1"/>
<dbReference type="OrthoDB" id="410721at2759"/>
<evidence type="ECO:0000313" key="6">
    <source>
        <dbReference type="Proteomes" id="UP000000304"/>
    </source>
</evidence>
<dbReference type="EMBL" id="CM000366">
    <property type="protein sequence ID" value="EDX16933.1"/>
    <property type="molecule type" value="Genomic_DNA"/>
</dbReference>
<evidence type="ECO:0000256" key="2">
    <source>
        <dbReference type="ARBA" id="ARBA00022980"/>
    </source>
</evidence>
<dbReference type="SUPFAM" id="SSF50193">
    <property type="entry name" value="Ribosomal protein L14"/>
    <property type="match status" value="1"/>
</dbReference>
<feature type="region of interest" description="Disordered" evidence="4">
    <location>
        <begin position="699"/>
        <end position="766"/>
    </location>
</feature>
<feature type="region of interest" description="Disordered" evidence="4">
    <location>
        <begin position="404"/>
        <end position="424"/>
    </location>
</feature>
<evidence type="ECO:0000256" key="4">
    <source>
        <dbReference type="SAM" id="MobiDB-lite"/>
    </source>
</evidence>
<keyword evidence="2" id="KW-0689">Ribosomal protein</keyword>
<evidence type="ECO:0000256" key="1">
    <source>
        <dbReference type="ARBA" id="ARBA00010745"/>
    </source>
</evidence>
<dbReference type="GO" id="GO:0005634">
    <property type="term" value="C:nucleus"/>
    <property type="evidence" value="ECO:0007669"/>
    <property type="project" value="TreeGrafter"/>
</dbReference>
<dbReference type="GO" id="GO:0005840">
    <property type="term" value="C:ribosome"/>
    <property type="evidence" value="ECO:0007669"/>
    <property type="project" value="UniProtKB-KW"/>
</dbReference>
<dbReference type="HOGENOM" id="CLU_322683_0_0_1"/>
<dbReference type="SMART" id="SM01374">
    <property type="entry name" value="Ribosomal_L14"/>
    <property type="match status" value="1"/>
</dbReference>
<feature type="compositionally biased region" description="Low complexity" evidence="4">
    <location>
        <begin position="1"/>
        <end position="17"/>
    </location>
</feature>
<comment type="similarity">
    <text evidence="1">Belongs to the universal ribosomal protein uL14 family.</text>
</comment>
<keyword evidence="6" id="KW-1185">Reference proteome</keyword>
<feature type="region of interest" description="Disordered" evidence="4">
    <location>
        <begin position="210"/>
        <end position="327"/>
    </location>
</feature>
<evidence type="ECO:0000313" key="5">
    <source>
        <dbReference type="EMBL" id="EDX16933.1"/>
    </source>
</evidence>
<feature type="compositionally biased region" description="Low complexity" evidence="4">
    <location>
        <begin position="542"/>
        <end position="551"/>
    </location>
</feature>
<feature type="compositionally biased region" description="Gly residues" evidence="4">
    <location>
        <begin position="411"/>
        <end position="423"/>
    </location>
</feature>
<evidence type="ECO:0000256" key="3">
    <source>
        <dbReference type="ARBA" id="ARBA00023274"/>
    </source>
</evidence>
<dbReference type="GO" id="GO:0005886">
    <property type="term" value="C:plasma membrane"/>
    <property type="evidence" value="ECO:0007669"/>
    <property type="project" value="TreeGrafter"/>
</dbReference>
<dbReference type="PANTHER" id="PTHR46848:SF1">
    <property type="entry name" value="REGULATOR OF G-PROTEIN SIGNALING 3"/>
    <property type="match status" value="1"/>
</dbReference>
<dbReference type="PANTHER" id="PTHR46848">
    <property type="entry name" value="REGULATOR OF G-PROTEIN SIGNALING 3"/>
    <property type="match status" value="1"/>
</dbReference>
<feature type="compositionally biased region" description="Low complexity" evidence="4">
    <location>
        <begin position="252"/>
        <end position="272"/>
    </location>
</feature>
<feature type="compositionally biased region" description="Acidic residues" evidence="4">
    <location>
        <begin position="602"/>
        <end position="613"/>
    </location>
</feature>
<reference evidence="5 6" key="1">
    <citation type="journal article" date="2007" name="Nature">
        <title>Evolution of genes and genomes on the Drosophila phylogeny.</title>
        <authorList>
            <consortium name="Drosophila 12 Genomes Consortium"/>
            <person name="Clark A.G."/>
            <person name="Eisen M.B."/>
            <person name="Smith D.R."/>
            <person name="Bergman C.M."/>
            <person name="Oliver B."/>
            <person name="Markow T.A."/>
            <person name="Kaufman T.C."/>
            <person name="Kellis M."/>
            <person name="Gelbart W."/>
            <person name="Iyer V.N."/>
            <person name="Pollard D.A."/>
            <person name="Sackton T.B."/>
            <person name="Larracuente A.M."/>
            <person name="Singh N.D."/>
            <person name="Abad J.P."/>
            <person name="Abt D.N."/>
            <person name="Adryan B."/>
            <person name="Aguade M."/>
            <person name="Akashi H."/>
            <person name="Anderson W.W."/>
            <person name="Aquadro C.F."/>
            <person name="Ardell D.H."/>
            <person name="Arguello R."/>
            <person name="Artieri C.G."/>
            <person name="Barbash D.A."/>
            <person name="Barker D."/>
            <person name="Barsanti P."/>
            <person name="Batterham P."/>
            <person name="Batzoglou S."/>
            <person name="Begun D."/>
            <person name="Bhutkar A."/>
            <person name="Blanco E."/>
            <person name="Bosak S.A."/>
            <person name="Bradley R.K."/>
            <person name="Brand A.D."/>
            <person name="Brent M.R."/>
            <person name="Brooks A.N."/>
            <person name="Brown R.H."/>
            <person name="Butlin R.K."/>
            <person name="Caggese C."/>
            <person name="Calvi B.R."/>
            <person name="Bernardo de Carvalho A."/>
            <person name="Caspi A."/>
            <person name="Castrezana S."/>
            <person name="Celniker S.E."/>
            <person name="Chang J.L."/>
            <person name="Chapple C."/>
            <person name="Chatterji S."/>
            <person name="Chinwalla A."/>
            <person name="Civetta A."/>
            <person name="Clifton S.W."/>
            <person name="Comeron J.M."/>
            <person name="Costello J.C."/>
            <person name="Coyne J.A."/>
            <person name="Daub J."/>
            <person name="David R.G."/>
            <person name="Delcher A.L."/>
            <person name="Delehaunty K."/>
            <person name="Do C.B."/>
            <person name="Ebling H."/>
            <person name="Edwards K."/>
            <person name="Eickbush T."/>
            <person name="Evans J.D."/>
            <person name="Filipski A."/>
            <person name="Findeiss S."/>
            <person name="Freyhult E."/>
            <person name="Fulton L."/>
            <person name="Fulton R."/>
            <person name="Garcia A.C."/>
            <person name="Gardiner A."/>
            <person name="Garfield D.A."/>
            <person name="Garvin B.E."/>
            <person name="Gibson G."/>
            <person name="Gilbert D."/>
            <person name="Gnerre S."/>
            <person name="Godfrey J."/>
            <person name="Good R."/>
            <person name="Gotea V."/>
            <person name="Gravely B."/>
            <person name="Greenberg A.J."/>
            <person name="Griffiths-Jones S."/>
            <person name="Gross S."/>
            <person name="Guigo R."/>
            <person name="Gustafson E.A."/>
            <person name="Haerty W."/>
            <person name="Hahn M.W."/>
            <person name="Halligan D.L."/>
            <person name="Halpern A.L."/>
            <person name="Halter G.M."/>
            <person name="Han M.V."/>
            <person name="Heger A."/>
            <person name="Hillier L."/>
            <person name="Hinrichs A.S."/>
            <person name="Holmes I."/>
            <person name="Hoskins R.A."/>
            <person name="Hubisz M.J."/>
            <person name="Hultmark D."/>
            <person name="Huntley M.A."/>
            <person name="Jaffe D.B."/>
            <person name="Jagadeeshan S."/>
            <person name="Jeck W.R."/>
            <person name="Johnson J."/>
            <person name="Jones C.D."/>
            <person name="Jordan W.C."/>
            <person name="Karpen G.H."/>
            <person name="Kataoka E."/>
            <person name="Keightley P.D."/>
            <person name="Kheradpour P."/>
            <person name="Kirkness E.F."/>
            <person name="Koerich L.B."/>
            <person name="Kristiansen K."/>
            <person name="Kudrna D."/>
            <person name="Kulathinal R.J."/>
            <person name="Kumar S."/>
            <person name="Kwok R."/>
            <person name="Lander E."/>
            <person name="Langley C.H."/>
            <person name="Lapoint R."/>
            <person name="Lazzaro B.P."/>
            <person name="Lee S.J."/>
            <person name="Levesque L."/>
            <person name="Li R."/>
            <person name="Lin C.F."/>
            <person name="Lin M.F."/>
            <person name="Lindblad-Toh K."/>
            <person name="Llopart A."/>
            <person name="Long M."/>
            <person name="Low L."/>
            <person name="Lozovsky E."/>
            <person name="Lu J."/>
            <person name="Luo M."/>
            <person name="Machado C.A."/>
            <person name="Makalowski W."/>
            <person name="Marzo M."/>
            <person name="Matsuda M."/>
            <person name="Matzkin L."/>
            <person name="McAllister B."/>
            <person name="McBride C.S."/>
            <person name="McKernan B."/>
            <person name="McKernan K."/>
            <person name="Mendez-Lago M."/>
            <person name="Minx P."/>
            <person name="Mollenhauer M.U."/>
            <person name="Montooth K."/>
            <person name="Mount S.M."/>
            <person name="Mu X."/>
            <person name="Myers E."/>
            <person name="Negre B."/>
            <person name="Newfeld S."/>
            <person name="Nielsen R."/>
            <person name="Noor M.A."/>
            <person name="O'Grady P."/>
            <person name="Pachter L."/>
            <person name="Papaceit M."/>
            <person name="Parisi M.J."/>
            <person name="Parisi M."/>
            <person name="Parts L."/>
            <person name="Pedersen J.S."/>
            <person name="Pesole G."/>
            <person name="Phillippy A.M."/>
            <person name="Ponting C.P."/>
            <person name="Pop M."/>
            <person name="Porcelli D."/>
            <person name="Powell J.R."/>
            <person name="Prohaska S."/>
            <person name="Pruitt K."/>
            <person name="Puig M."/>
            <person name="Quesneville H."/>
            <person name="Ram K.R."/>
            <person name="Rand D."/>
            <person name="Rasmussen M.D."/>
            <person name="Reed L.K."/>
            <person name="Reenan R."/>
            <person name="Reily A."/>
            <person name="Remington K.A."/>
            <person name="Rieger T.T."/>
            <person name="Ritchie M.G."/>
            <person name="Robin C."/>
            <person name="Rogers Y.H."/>
            <person name="Rohde C."/>
            <person name="Rozas J."/>
            <person name="Rubenfield M.J."/>
            <person name="Ruiz A."/>
            <person name="Russo S."/>
            <person name="Salzberg S.L."/>
            <person name="Sanchez-Gracia A."/>
            <person name="Saranga D.J."/>
            <person name="Sato H."/>
            <person name="Schaeffer S.W."/>
            <person name="Schatz M.C."/>
            <person name="Schlenke T."/>
            <person name="Schwartz R."/>
            <person name="Segarra C."/>
            <person name="Singh R.S."/>
            <person name="Sirot L."/>
            <person name="Sirota M."/>
            <person name="Sisneros N.B."/>
            <person name="Smith C.D."/>
            <person name="Smith T.F."/>
            <person name="Spieth J."/>
            <person name="Stage D.E."/>
            <person name="Stark A."/>
            <person name="Stephan W."/>
            <person name="Strausberg R.L."/>
            <person name="Strempel S."/>
            <person name="Sturgill D."/>
            <person name="Sutton G."/>
            <person name="Sutton G.G."/>
            <person name="Tao W."/>
            <person name="Teichmann S."/>
            <person name="Tobari Y.N."/>
            <person name="Tomimura Y."/>
            <person name="Tsolas J.M."/>
            <person name="Valente V.L."/>
            <person name="Venter E."/>
            <person name="Venter J.C."/>
            <person name="Vicario S."/>
            <person name="Vieira F.G."/>
            <person name="Vilella A.J."/>
            <person name="Villasante A."/>
            <person name="Walenz B."/>
            <person name="Wang J."/>
            <person name="Wasserman M."/>
            <person name="Watts T."/>
            <person name="Wilson D."/>
            <person name="Wilson R.K."/>
            <person name="Wing R.A."/>
            <person name="Wolfner M.F."/>
            <person name="Wong A."/>
            <person name="Wong G.K."/>
            <person name="Wu C.I."/>
            <person name="Wu G."/>
            <person name="Yamamoto D."/>
            <person name="Yang H.P."/>
            <person name="Yang S.P."/>
            <person name="Yorke J.A."/>
            <person name="Yoshida K."/>
            <person name="Zdobnov E."/>
            <person name="Zhang P."/>
            <person name="Zhang Y."/>
            <person name="Zimin A.V."/>
            <person name="Baldwin J."/>
            <person name="Abdouelleil A."/>
            <person name="Abdulkadir J."/>
            <person name="Abebe A."/>
            <person name="Abera B."/>
            <person name="Abreu J."/>
            <person name="Acer S.C."/>
            <person name="Aftuck L."/>
            <person name="Alexander A."/>
            <person name="An P."/>
            <person name="Anderson E."/>
            <person name="Anderson S."/>
            <person name="Arachi H."/>
            <person name="Azer M."/>
            <person name="Bachantsang P."/>
            <person name="Barry A."/>
            <person name="Bayul T."/>
            <person name="Berlin A."/>
            <person name="Bessette D."/>
            <person name="Bloom T."/>
            <person name="Blye J."/>
            <person name="Boguslavskiy L."/>
            <person name="Bonnet C."/>
            <person name="Boukhgalter B."/>
            <person name="Bourzgui I."/>
            <person name="Brown A."/>
            <person name="Cahill P."/>
            <person name="Channer S."/>
            <person name="Cheshatsang Y."/>
            <person name="Chuda L."/>
            <person name="Citroen M."/>
            <person name="Collymore A."/>
            <person name="Cooke P."/>
            <person name="Costello M."/>
            <person name="D'Aco K."/>
            <person name="Daza R."/>
            <person name="De Haan G."/>
            <person name="DeGray S."/>
            <person name="DeMaso C."/>
            <person name="Dhargay N."/>
            <person name="Dooley K."/>
            <person name="Dooley E."/>
            <person name="Doricent M."/>
            <person name="Dorje P."/>
            <person name="Dorjee K."/>
            <person name="Dupes A."/>
            <person name="Elong R."/>
            <person name="Falk J."/>
            <person name="Farina A."/>
            <person name="Faro S."/>
            <person name="Ferguson D."/>
            <person name="Fisher S."/>
            <person name="Foley C.D."/>
            <person name="Franke A."/>
            <person name="Friedrich D."/>
            <person name="Gadbois L."/>
            <person name="Gearin G."/>
            <person name="Gearin C.R."/>
            <person name="Giannoukos G."/>
            <person name="Goode T."/>
            <person name="Graham J."/>
            <person name="Grandbois E."/>
            <person name="Grewal S."/>
            <person name="Gyaltsen K."/>
            <person name="Hafez N."/>
            <person name="Hagos B."/>
            <person name="Hall J."/>
            <person name="Henson C."/>
            <person name="Hollinger A."/>
            <person name="Honan T."/>
            <person name="Huard M.D."/>
            <person name="Hughes L."/>
            <person name="Hurhula B."/>
            <person name="Husby M.E."/>
            <person name="Kamat A."/>
            <person name="Kanga B."/>
            <person name="Kashin S."/>
            <person name="Khazanovich D."/>
            <person name="Kisner P."/>
            <person name="Lance K."/>
            <person name="Lara M."/>
            <person name="Lee W."/>
            <person name="Lennon N."/>
            <person name="Letendre F."/>
            <person name="LeVine R."/>
            <person name="Lipovsky A."/>
            <person name="Liu X."/>
            <person name="Liu J."/>
            <person name="Liu S."/>
            <person name="Lokyitsang T."/>
            <person name="Lokyitsang Y."/>
            <person name="Lubonja R."/>
            <person name="Lui A."/>
            <person name="MacDonald P."/>
            <person name="Magnisalis V."/>
            <person name="Maru K."/>
            <person name="Matthews C."/>
            <person name="McCusker W."/>
            <person name="McDonough S."/>
            <person name="Mehta T."/>
            <person name="Meldrim J."/>
            <person name="Meneus L."/>
            <person name="Mihai O."/>
            <person name="Mihalev A."/>
            <person name="Mihova T."/>
            <person name="Mittelman R."/>
            <person name="Mlenga V."/>
            <person name="Montmayeur A."/>
            <person name="Mulrain L."/>
            <person name="Navidi A."/>
            <person name="Naylor J."/>
            <person name="Negash T."/>
            <person name="Nguyen T."/>
            <person name="Nguyen N."/>
            <person name="Nicol R."/>
            <person name="Norbu C."/>
            <person name="Norbu N."/>
            <person name="Novod N."/>
            <person name="O'Neill B."/>
            <person name="Osman S."/>
            <person name="Markiewicz E."/>
            <person name="Oyono O.L."/>
            <person name="Patti C."/>
            <person name="Phunkhang P."/>
            <person name="Pierre F."/>
            <person name="Priest M."/>
            <person name="Raghuraman S."/>
            <person name="Rege F."/>
            <person name="Reyes R."/>
            <person name="Rise C."/>
            <person name="Rogov P."/>
            <person name="Ross K."/>
            <person name="Ryan E."/>
            <person name="Settipalli S."/>
            <person name="Shea T."/>
            <person name="Sherpa N."/>
            <person name="Shi L."/>
            <person name="Shih D."/>
            <person name="Sparrow T."/>
            <person name="Spaulding J."/>
            <person name="Stalker J."/>
            <person name="Stange-Thomann N."/>
            <person name="Stavropoulos S."/>
            <person name="Stone C."/>
            <person name="Strader C."/>
            <person name="Tesfaye S."/>
            <person name="Thomson T."/>
            <person name="Thoulutsang Y."/>
            <person name="Thoulutsang D."/>
            <person name="Topham K."/>
            <person name="Topping I."/>
            <person name="Tsamla T."/>
            <person name="Vassiliev H."/>
            <person name="Vo A."/>
            <person name="Wangchuk T."/>
            <person name="Wangdi T."/>
            <person name="Weiand M."/>
            <person name="Wilkinson J."/>
            <person name="Wilson A."/>
            <person name="Yadav S."/>
            <person name="Young G."/>
            <person name="Yu Q."/>
            <person name="Zembek L."/>
            <person name="Zhong D."/>
            <person name="Zimmer A."/>
            <person name="Zwirko Z."/>
            <person name="Jaffe D.B."/>
            <person name="Alvarez P."/>
            <person name="Brockman W."/>
            <person name="Butler J."/>
            <person name="Chin C."/>
            <person name="Gnerre S."/>
            <person name="Grabherr M."/>
            <person name="Kleber M."/>
            <person name="Mauceli E."/>
            <person name="MacCallum I."/>
        </authorList>
    </citation>
    <scope>NUCLEOTIDE SEQUENCE [LARGE SCALE GENOMIC DNA]</scope>
    <source>
        <strain evidence="6">white501</strain>
    </source>
</reference>
<feature type="compositionally biased region" description="Acidic residues" evidence="4">
    <location>
        <begin position="562"/>
        <end position="575"/>
    </location>
</feature>
<sequence>MYQRTNNSHGHAHSAAGVATDRSADRSHGHNHGIHGGHVEQIELLIDEKCRILNKTGTPKSSALHLANWMKGQLDKQQQQARLAAIARSQENVSAEDEQLIFNSDSEQDERITYWTRQQLEKRTKELNLAKENGALSARPNFGGKRLSGVEELSMSATSDIYSTSEAEGVTSVISQSHSTTSDSQITVRSSPIVLDKLAVCRHCHKNCQQSGPGGARPGGGGGVNNSSSTPVLLTLSNGIAGATEMANPKNSNRTGTGTGSVTSMSSSTITGELSSKVVASSSRRETGDTESDVAQLITDEISQSQSEATDDSVGAMPNSSSSAGEGIPVTAASKLRHLDPTVSVSSLPNGHCSAGVGGGSPKPLPPPRRTRVVAQMCQEPPRPKANQQVKAIVTITETARIMRSSPTKGSGSGSGTGTGSVGGSPAKYAACHCRCTPEDFTHAQLSPDKMEHQTCKLLESPKQTTTTLEQKQEDEQLSLMLIGLAQLAPAATLCGQERIPKEENSTPTIAVVPPTPDSVLTKTSTHVWDNSGCSSNGGGTSTTSTATTTTKQPRQAIIENIPEDSCDESPLDEEPPYRPMSSALRRFGTMSSLEKLPSDDRMDEADELDDDLDSFKANGHDDNSPQNDEDDEDAGSERALVQNDLGASSSSGVIVNGEGLASGAWTNRAGAYVSDKMSFFEESRAFIDKYLGRWNAGDAQQQHQGTASETDEQMDECTSGATSGEEVWGTPTSGGDNDDQDLQLINSENTHSSPTKSSTSLNDDDDTELMMDELLMAPPMTASTIRGLLPRDWKKRCEDDHEGIHVSQRESADRDKCCCHQGQMKKGILVGLKQKQKPKQPKFDSNNLVLIDDNGSPLGTRIHVPIPTILRTILKEKTLAKGADYTKVLAIASRYV</sequence>
<dbReference type="AlphaFoldDB" id="B4R3I1"/>
<dbReference type="GO" id="GO:0003735">
    <property type="term" value="F:structural constituent of ribosome"/>
    <property type="evidence" value="ECO:0007669"/>
    <property type="project" value="InterPro"/>
</dbReference>
<dbReference type="SMR" id="B4R3I1"/>
<feature type="compositionally biased region" description="Polar residues" evidence="4">
    <location>
        <begin position="225"/>
        <end position="238"/>
    </location>
</feature>
<feature type="compositionally biased region" description="Polar residues" evidence="4">
    <location>
        <begin position="699"/>
        <end position="709"/>
    </location>
</feature>